<dbReference type="Proteomes" id="UP000276770">
    <property type="component" value="Unassembled WGS sequence"/>
</dbReference>
<reference evidence="2 3" key="1">
    <citation type="submission" date="2018-10" db="EMBL/GenBank/DDBJ databases">
        <title>Falsibacillus sp. genome draft.</title>
        <authorList>
            <person name="Shi S."/>
        </authorList>
    </citation>
    <scope>NUCLEOTIDE SEQUENCE [LARGE SCALE GENOMIC DNA]</scope>
    <source>
        <strain evidence="2 3">GY 10110</strain>
    </source>
</reference>
<feature type="domain" description="Pyridoxamine 5'-phosphate oxidase N-terminal" evidence="1">
    <location>
        <begin position="34"/>
        <end position="153"/>
    </location>
</feature>
<evidence type="ECO:0000259" key="1">
    <source>
        <dbReference type="Pfam" id="PF01243"/>
    </source>
</evidence>
<dbReference type="EMBL" id="RCVZ01000004">
    <property type="protein sequence ID" value="RLQ96200.1"/>
    <property type="molecule type" value="Genomic_DNA"/>
</dbReference>
<proteinExistence type="predicted"/>
<evidence type="ECO:0000313" key="3">
    <source>
        <dbReference type="Proteomes" id="UP000276770"/>
    </source>
</evidence>
<gene>
    <name evidence="2" type="ORF">D9X91_07880</name>
</gene>
<dbReference type="RefSeq" id="WP_121680052.1">
    <property type="nucleotide sequence ID" value="NZ_RCVZ01000004.1"/>
</dbReference>
<evidence type="ECO:0000313" key="2">
    <source>
        <dbReference type="EMBL" id="RLQ96200.1"/>
    </source>
</evidence>
<dbReference type="Gene3D" id="2.30.110.10">
    <property type="entry name" value="Electron Transport, Fmn-binding Protein, Chain A"/>
    <property type="match status" value="1"/>
</dbReference>
<dbReference type="PANTHER" id="PTHR42815">
    <property type="entry name" value="FAD-BINDING, PUTATIVE (AFU_ORTHOLOGUE AFUA_6G07600)-RELATED"/>
    <property type="match status" value="1"/>
</dbReference>
<dbReference type="AlphaFoldDB" id="A0A3L7K0A8"/>
<dbReference type="InterPro" id="IPR011576">
    <property type="entry name" value="Pyridox_Oxase_N"/>
</dbReference>
<dbReference type="InterPro" id="IPR012349">
    <property type="entry name" value="Split_barrel_FMN-bd"/>
</dbReference>
<name>A0A3L7K0A8_9BACI</name>
<dbReference type="SUPFAM" id="SSF50475">
    <property type="entry name" value="FMN-binding split barrel"/>
    <property type="match status" value="1"/>
</dbReference>
<organism evidence="2 3">
    <name type="scientific">Falsibacillus albus</name>
    <dbReference type="NCBI Taxonomy" id="2478915"/>
    <lineage>
        <taxon>Bacteria</taxon>
        <taxon>Bacillati</taxon>
        <taxon>Bacillota</taxon>
        <taxon>Bacilli</taxon>
        <taxon>Bacillales</taxon>
        <taxon>Bacillaceae</taxon>
        <taxon>Falsibacillus</taxon>
    </lineage>
</organism>
<comment type="caution">
    <text evidence="2">The sequence shown here is derived from an EMBL/GenBank/DDBJ whole genome shotgun (WGS) entry which is preliminary data.</text>
</comment>
<dbReference type="PANTHER" id="PTHR42815:SF2">
    <property type="entry name" value="FAD-BINDING, PUTATIVE (AFU_ORTHOLOGUE AFUA_6G07600)-RELATED"/>
    <property type="match status" value="1"/>
</dbReference>
<dbReference type="Pfam" id="PF01243">
    <property type="entry name" value="PNPOx_N"/>
    <property type="match status" value="1"/>
</dbReference>
<dbReference type="InterPro" id="IPR024029">
    <property type="entry name" value="Pyridox_Oxase_FMN-dep"/>
</dbReference>
<keyword evidence="3" id="KW-1185">Reference proteome</keyword>
<dbReference type="OrthoDB" id="9796486at2"/>
<dbReference type="NCBIfam" id="TIGR04025">
    <property type="entry name" value="PPOX_FMN_DR2398"/>
    <property type="match status" value="1"/>
</dbReference>
<accession>A0A3L7K0A8</accession>
<protein>
    <submittedName>
        <fullName evidence="2">Pyridoxamine 5'-phosphate oxidase family protein</fullName>
    </submittedName>
</protein>
<sequence length="209" mass="23813">MLPFKKIVADHEEAAKIVGKPSEASVKKVIDFLDQHCIDFIEKSPFLIIGTADSNGQHDVSPRGDAPGFAKIYKGRYILIPERPGNRRLDSIHNILETNKAGLIFLIPGMEETLRINGKAWVIYDEDLLDRMKVQEKKPLLAIAIEPEESFIHCAKALKRSKIWEGSSWLDRDQLPTAAKIMASHINSPDKTEEHIRQKLEESYQKRLY</sequence>